<dbReference type="EC" id="3.2.1.22" evidence="3"/>
<protein>
    <recommendedName>
        <fullName evidence="3">alpha-galactosidase</fullName>
        <ecNumber evidence="3">3.2.1.22</ecNumber>
    </recommendedName>
</protein>
<dbReference type="OrthoDB" id="5795902at2759"/>
<evidence type="ECO:0000256" key="6">
    <source>
        <dbReference type="ARBA" id="ARBA00023295"/>
    </source>
</evidence>
<evidence type="ECO:0000256" key="5">
    <source>
        <dbReference type="ARBA" id="ARBA00022801"/>
    </source>
</evidence>
<sequence>MPFLPTVVQAPFSAGIPPPLHSLTIGTTPNGFNIPARGWNSWGLQANPNVNPRFLFNQRGHSLIDAWKFYLSVFNLGVLEQCDHLASTLAGIYTYCSLDSGWSQPSHGDIHGRIIPDSERFDIKEIADHLHAEGLHLGVYVVPGGFREDMNKTILGTHIQIGEVCTGDNGLARCNWNHTMNGVQQWHNSVVNQFAEWGVDFIKLDFITPGSPNHGAKLPLNETLDVVAYHKAIKNASRPMRLDISWKLARDETHFGIWSKNADSFRTDQDINESGSNTTLAAWATVQRAIDNYRQYIVMHTRKDEKLTLYPDMDNLYIGNSFGEDHDGLNKAQRYTIMNHWMGAASNLMLGNDLTKLDATGIQILTNTFALSVAQFASTYPMRPRNPGTGYGHAKQLQAWIGGPDVAGKAMVLLANYGPDQGQGGFNSSLVGTQTVSISWSELGLSRGAPYRIRDVWKGQNVGIERYGLSAALGAGESWLVMLTPVRPWGW</sequence>
<gene>
    <name evidence="8" type="ORF">BDP27DRAFT_1412844</name>
</gene>
<comment type="caution">
    <text evidence="8">The sequence shown here is derived from an EMBL/GenBank/DDBJ whole genome shotgun (WGS) entry which is preliminary data.</text>
</comment>
<proteinExistence type="inferred from homology"/>
<dbReference type="InterPro" id="IPR041233">
    <property type="entry name" value="Melibiase_C"/>
</dbReference>
<organism evidence="8 9">
    <name type="scientific">Rhodocollybia butyracea</name>
    <dbReference type="NCBI Taxonomy" id="206335"/>
    <lineage>
        <taxon>Eukaryota</taxon>
        <taxon>Fungi</taxon>
        <taxon>Dikarya</taxon>
        <taxon>Basidiomycota</taxon>
        <taxon>Agaricomycotina</taxon>
        <taxon>Agaricomycetes</taxon>
        <taxon>Agaricomycetidae</taxon>
        <taxon>Agaricales</taxon>
        <taxon>Marasmiineae</taxon>
        <taxon>Omphalotaceae</taxon>
        <taxon>Rhodocollybia</taxon>
    </lineage>
</organism>
<keyword evidence="6" id="KW-0326">Glycosidase</keyword>
<dbReference type="Gene3D" id="3.20.20.70">
    <property type="entry name" value="Aldolase class I"/>
    <property type="match status" value="1"/>
</dbReference>
<dbReference type="CDD" id="cd14792">
    <property type="entry name" value="GH27"/>
    <property type="match status" value="1"/>
</dbReference>
<dbReference type="InterPro" id="IPR002241">
    <property type="entry name" value="Glyco_hydro_27"/>
</dbReference>
<dbReference type="AlphaFoldDB" id="A0A9P5UG38"/>
<dbReference type="PANTHER" id="PTHR11452:SF33">
    <property type="entry name" value="ALPHA-GALACTOSIDASE 2"/>
    <property type="match status" value="1"/>
</dbReference>
<dbReference type="Gene3D" id="2.60.40.1180">
    <property type="entry name" value="Golgi alpha-mannosidase II"/>
    <property type="match status" value="1"/>
</dbReference>
<dbReference type="GO" id="GO:0005975">
    <property type="term" value="P:carbohydrate metabolic process"/>
    <property type="evidence" value="ECO:0007669"/>
    <property type="project" value="InterPro"/>
</dbReference>
<name>A0A9P5UG38_9AGAR</name>
<evidence type="ECO:0000313" key="9">
    <source>
        <dbReference type="Proteomes" id="UP000772434"/>
    </source>
</evidence>
<dbReference type="PANTHER" id="PTHR11452">
    <property type="entry name" value="ALPHA-GALACTOSIDASE/ALPHA-N-ACETYLGALACTOSAMINIDASE"/>
    <property type="match status" value="1"/>
</dbReference>
<dbReference type="SUPFAM" id="SSF51011">
    <property type="entry name" value="Glycosyl hydrolase domain"/>
    <property type="match status" value="1"/>
</dbReference>
<evidence type="ECO:0000256" key="4">
    <source>
        <dbReference type="ARBA" id="ARBA00022729"/>
    </source>
</evidence>
<feature type="domain" description="Alpha galactosidase C-terminal" evidence="7">
    <location>
        <begin position="396"/>
        <end position="480"/>
    </location>
</feature>
<evidence type="ECO:0000313" key="8">
    <source>
        <dbReference type="EMBL" id="KAF9077926.1"/>
    </source>
</evidence>
<keyword evidence="9" id="KW-1185">Reference proteome</keyword>
<accession>A0A9P5UG38</accession>
<dbReference type="Proteomes" id="UP000772434">
    <property type="component" value="Unassembled WGS sequence"/>
</dbReference>
<dbReference type="InterPro" id="IPR013785">
    <property type="entry name" value="Aldolase_TIM"/>
</dbReference>
<dbReference type="InterPro" id="IPR017853">
    <property type="entry name" value="GH"/>
</dbReference>
<dbReference type="Pfam" id="PF17801">
    <property type="entry name" value="Melibiase_C"/>
    <property type="match status" value="1"/>
</dbReference>
<evidence type="ECO:0000256" key="1">
    <source>
        <dbReference type="ARBA" id="ARBA00001255"/>
    </source>
</evidence>
<evidence type="ECO:0000256" key="2">
    <source>
        <dbReference type="ARBA" id="ARBA00009743"/>
    </source>
</evidence>
<dbReference type="SUPFAM" id="SSF51445">
    <property type="entry name" value="(Trans)glycosidases"/>
    <property type="match status" value="1"/>
</dbReference>
<reference evidence="8" key="1">
    <citation type="submission" date="2020-11" db="EMBL/GenBank/DDBJ databases">
        <authorList>
            <consortium name="DOE Joint Genome Institute"/>
            <person name="Ahrendt S."/>
            <person name="Riley R."/>
            <person name="Andreopoulos W."/>
            <person name="Labutti K."/>
            <person name="Pangilinan J."/>
            <person name="Ruiz-Duenas F.J."/>
            <person name="Barrasa J.M."/>
            <person name="Sanchez-Garcia M."/>
            <person name="Camarero S."/>
            <person name="Miyauchi S."/>
            <person name="Serrano A."/>
            <person name="Linde D."/>
            <person name="Babiker R."/>
            <person name="Drula E."/>
            <person name="Ayuso-Fernandez I."/>
            <person name="Pacheco R."/>
            <person name="Padilla G."/>
            <person name="Ferreira P."/>
            <person name="Barriuso J."/>
            <person name="Kellner H."/>
            <person name="Castanera R."/>
            <person name="Alfaro M."/>
            <person name="Ramirez L."/>
            <person name="Pisabarro A.G."/>
            <person name="Kuo A."/>
            <person name="Tritt A."/>
            <person name="Lipzen A."/>
            <person name="He G."/>
            <person name="Yan M."/>
            <person name="Ng V."/>
            <person name="Cullen D."/>
            <person name="Martin F."/>
            <person name="Rosso M.-N."/>
            <person name="Henrissat B."/>
            <person name="Hibbett D."/>
            <person name="Martinez A.T."/>
            <person name="Grigoriev I.V."/>
        </authorList>
    </citation>
    <scope>NUCLEOTIDE SEQUENCE</scope>
    <source>
        <strain evidence="8">AH 40177</strain>
    </source>
</reference>
<dbReference type="GO" id="GO:0004557">
    <property type="term" value="F:alpha-galactosidase activity"/>
    <property type="evidence" value="ECO:0007669"/>
    <property type="project" value="UniProtKB-EC"/>
</dbReference>
<evidence type="ECO:0000256" key="3">
    <source>
        <dbReference type="ARBA" id="ARBA00012755"/>
    </source>
</evidence>
<comment type="similarity">
    <text evidence="2">Belongs to the glycosyl hydrolase 27 family.</text>
</comment>
<keyword evidence="5 8" id="KW-0378">Hydrolase</keyword>
<evidence type="ECO:0000259" key="7">
    <source>
        <dbReference type="Pfam" id="PF17801"/>
    </source>
</evidence>
<dbReference type="Pfam" id="PF16499">
    <property type="entry name" value="Melibiase_2"/>
    <property type="match status" value="1"/>
</dbReference>
<keyword evidence="4" id="KW-0732">Signal</keyword>
<dbReference type="EMBL" id="JADNRY010000002">
    <property type="protein sequence ID" value="KAF9077926.1"/>
    <property type="molecule type" value="Genomic_DNA"/>
</dbReference>
<dbReference type="InterPro" id="IPR013780">
    <property type="entry name" value="Glyco_hydro_b"/>
</dbReference>
<comment type="catalytic activity">
    <reaction evidence="1">
        <text>Hydrolysis of terminal, non-reducing alpha-D-galactose residues in alpha-D-galactosides, including galactose oligosaccharides, galactomannans and galactolipids.</text>
        <dbReference type="EC" id="3.2.1.22"/>
    </reaction>
</comment>